<dbReference type="SUPFAM" id="SSF51316">
    <property type="entry name" value="Mss4-like"/>
    <property type="match status" value="1"/>
</dbReference>
<sequence length="143" mass="15459">MRAIPGSCHCGAVQVEFATAKDLAGFHPRVCDCTFCRRHGATWLSDAEGRLRIGEQATGMLRDYRQGSETARFLLCARCGVCVAVIFEEGARSFAAVNANCLGSGSDFGEAQPASPQMLSDEEKIARWKALWIADVVVSRAES</sequence>
<dbReference type="STRING" id="578942.SAMN05216289_11767"/>
<gene>
    <name evidence="5" type="ORF">SAMN05216289_11767</name>
</gene>
<feature type="domain" description="CENP-V/GFA" evidence="4">
    <location>
        <begin position="4"/>
        <end position="129"/>
    </location>
</feature>
<organism evidence="5 6">
    <name type="scientific">Dokdonella immobilis</name>
    <dbReference type="NCBI Taxonomy" id="578942"/>
    <lineage>
        <taxon>Bacteria</taxon>
        <taxon>Pseudomonadati</taxon>
        <taxon>Pseudomonadota</taxon>
        <taxon>Gammaproteobacteria</taxon>
        <taxon>Lysobacterales</taxon>
        <taxon>Rhodanobacteraceae</taxon>
        <taxon>Dokdonella</taxon>
    </lineage>
</organism>
<dbReference type="GO" id="GO:0016846">
    <property type="term" value="F:carbon-sulfur lyase activity"/>
    <property type="evidence" value="ECO:0007669"/>
    <property type="project" value="InterPro"/>
</dbReference>
<proteinExistence type="inferred from homology"/>
<protein>
    <submittedName>
        <fullName evidence="5">Uncharacterized conserved protein</fullName>
    </submittedName>
</protein>
<dbReference type="RefSeq" id="WP_139224979.1">
    <property type="nucleotide sequence ID" value="NZ_FOVF01000017.1"/>
</dbReference>
<dbReference type="Pfam" id="PF04828">
    <property type="entry name" value="GFA"/>
    <property type="match status" value="1"/>
</dbReference>
<evidence type="ECO:0000256" key="1">
    <source>
        <dbReference type="ARBA" id="ARBA00005495"/>
    </source>
</evidence>
<dbReference type="InterPro" id="IPR006913">
    <property type="entry name" value="CENP-V/GFA"/>
</dbReference>
<keyword evidence="6" id="KW-1185">Reference proteome</keyword>
<evidence type="ECO:0000256" key="3">
    <source>
        <dbReference type="ARBA" id="ARBA00022833"/>
    </source>
</evidence>
<dbReference type="PANTHER" id="PTHR28620">
    <property type="entry name" value="CENTROMERE PROTEIN V"/>
    <property type="match status" value="1"/>
</dbReference>
<evidence type="ECO:0000313" key="6">
    <source>
        <dbReference type="Proteomes" id="UP000198575"/>
    </source>
</evidence>
<keyword evidence="3" id="KW-0862">Zinc</keyword>
<dbReference type="GO" id="GO:0046872">
    <property type="term" value="F:metal ion binding"/>
    <property type="evidence" value="ECO:0007669"/>
    <property type="project" value="UniProtKB-KW"/>
</dbReference>
<dbReference type="EMBL" id="FOVF01000017">
    <property type="protein sequence ID" value="SFN37301.1"/>
    <property type="molecule type" value="Genomic_DNA"/>
</dbReference>
<evidence type="ECO:0000256" key="2">
    <source>
        <dbReference type="ARBA" id="ARBA00022723"/>
    </source>
</evidence>
<dbReference type="PROSITE" id="PS51891">
    <property type="entry name" value="CENP_V_GFA"/>
    <property type="match status" value="1"/>
</dbReference>
<comment type="similarity">
    <text evidence="1">Belongs to the Gfa family.</text>
</comment>
<reference evidence="5 6" key="1">
    <citation type="submission" date="2016-10" db="EMBL/GenBank/DDBJ databases">
        <authorList>
            <person name="de Groot N.N."/>
        </authorList>
    </citation>
    <scope>NUCLEOTIDE SEQUENCE [LARGE SCALE GENOMIC DNA]</scope>
    <source>
        <strain evidence="5 6">CGMCC 1.7659</strain>
    </source>
</reference>
<name>A0A1I4YGY1_9GAMM</name>
<keyword evidence="2" id="KW-0479">Metal-binding</keyword>
<dbReference type="InterPro" id="IPR052355">
    <property type="entry name" value="CENP-V-like"/>
</dbReference>
<dbReference type="OrthoDB" id="9805575at2"/>
<dbReference type="Proteomes" id="UP000198575">
    <property type="component" value="Unassembled WGS sequence"/>
</dbReference>
<dbReference type="InterPro" id="IPR011057">
    <property type="entry name" value="Mss4-like_sf"/>
</dbReference>
<evidence type="ECO:0000259" key="4">
    <source>
        <dbReference type="PROSITE" id="PS51891"/>
    </source>
</evidence>
<evidence type="ECO:0000313" key="5">
    <source>
        <dbReference type="EMBL" id="SFN37301.1"/>
    </source>
</evidence>
<dbReference type="AlphaFoldDB" id="A0A1I4YGY1"/>
<dbReference type="PANTHER" id="PTHR28620:SF1">
    <property type="entry name" value="CENP-V_GFA DOMAIN-CONTAINING PROTEIN"/>
    <property type="match status" value="1"/>
</dbReference>
<accession>A0A1I4YGY1</accession>
<dbReference type="Gene3D" id="2.170.150.70">
    <property type="match status" value="1"/>
</dbReference>